<sequence>MKELEADLEAQLQAKEADCSSVPILKRQLRDMESVSSRLEEQHRLNASLRSEIVGYQRRLDAGDQMMSELENRLSDAAGAGAGKSSAPSAASSMRRLQVSV</sequence>
<reference evidence="2" key="1">
    <citation type="submission" date="2020-12" db="EMBL/GenBank/DDBJ databases">
        <authorList>
            <person name="Iha C."/>
        </authorList>
    </citation>
    <scope>NUCLEOTIDE SEQUENCE</scope>
</reference>
<organism evidence="2 3">
    <name type="scientific">Ostreobium quekettii</name>
    <dbReference type="NCBI Taxonomy" id="121088"/>
    <lineage>
        <taxon>Eukaryota</taxon>
        <taxon>Viridiplantae</taxon>
        <taxon>Chlorophyta</taxon>
        <taxon>core chlorophytes</taxon>
        <taxon>Ulvophyceae</taxon>
        <taxon>TCBD clade</taxon>
        <taxon>Bryopsidales</taxon>
        <taxon>Ostreobineae</taxon>
        <taxon>Ostreobiaceae</taxon>
        <taxon>Ostreobium</taxon>
    </lineage>
</organism>
<proteinExistence type="predicted"/>
<comment type="caution">
    <text evidence="2">The sequence shown here is derived from an EMBL/GenBank/DDBJ whole genome shotgun (WGS) entry which is preliminary data.</text>
</comment>
<dbReference type="Proteomes" id="UP000708148">
    <property type="component" value="Unassembled WGS sequence"/>
</dbReference>
<dbReference type="EMBL" id="CAJHUC010000809">
    <property type="protein sequence ID" value="CAD7698320.1"/>
    <property type="molecule type" value="Genomic_DNA"/>
</dbReference>
<evidence type="ECO:0000313" key="3">
    <source>
        <dbReference type="Proteomes" id="UP000708148"/>
    </source>
</evidence>
<evidence type="ECO:0000256" key="1">
    <source>
        <dbReference type="SAM" id="MobiDB-lite"/>
    </source>
</evidence>
<dbReference type="AlphaFoldDB" id="A0A8S1IX56"/>
<name>A0A8S1IX56_9CHLO</name>
<feature type="region of interest" description="Disordered" evidence="1">
    <location>
        <begin position="73"/>
        <end position="101"/>
    </location>
</feature>
<keyword evidence="3" id="KW-1185">Reference proteome</keyword>
<protein>
    <submittedName>
        <fullName evidence="2">Uncharacterized protein</fullName>
    </submittedName>
</protein>
<evidence type="ECO:0000313" key="2">
    <source>
        <dbReference type="EMBL" id="CAD7698320.1"/>
    </source>
</evidence>
<accession>A0A8S1IX56</accession>
<gene>
    <name evidence="2" type="ORF">OSTQU699_LOCUS3681</name>
</gene>
<feature type="compositionally biased region" description="Low complexity" evidence="1">
    <location>
        <begin position="75"/>
        <end position="93"/>
    </location>
</feature>